<dbReference type="InterPro" id="IPR050428">
    <property type="entry name" value="TCS_sensor_his_kinase"/>
</dbReference>
<evidence type="ECO:0000256" key="7">
    <source>
        <dbReference type="ARBA" id="ARBA00022777"/>
    </source>
</evidence>
<dbReference type="SMART" id="SM00388">
    <property type="entry name" value="HisKA"/>
    <property type="match status" value="1"/>
</dbReference>
<evidence type="ECO:0000313" key="13">
    <source>
        <dbReference type="EMBL" id="EYB67205.1"/>
    </source>
</evidence>
<comment type="caution">
    <text evidence="13">The sequence shown here is derived from an EMBL/GenBank/DDBJ whole genome shotgun (WGS) entry which is preliminary data.</text>
</comment>
<dbReference type="Gene3D" id="6.10.340.10">
    <property type="match status" value="1"/>
</dbReference>
<dbReference type="InterPro" id="IPR003594">
    <property type="entry name" value="HATPase_dom"/>
</dbReference>
<evidence type="ECO:0000256" key="3">
    <source>
        <dbReference type="ARBA" id="ARBA00012438"/>
    </source>
</evidence>
<dbReference type="SUPFAM" id="SSF55874">
    <property type="entry name" value="ATPase domain of HSP90 chaperone/DNA topoisomerase II/histidine kinase"/>
    <property type="match status" value="1"/>
</dbReference>
<dbReference type="GO" id="GO:0005886">
    <property type="term" value="C:plasma membrane"/>
    <property type="evidence" value="ECO:0007669"/>
    <property type="project" value="TreeGrafter"/>
</dbReference>
<reference evidence="13 14" key="1">
    <citation type="submission" date="2014-03" db="EMBL/GenBank/DDBJ databases">
        <title>Draft genome sequence of Deinococcus phoenicis 1P10ME.</title>
        <authorList>
            <person name="Stepanov V.G."/>
            <person name="Vaishampayan P."/>
            <person name="Venkateswaran K."/>
            <person name="Fox G.E."/>
        </authorList>
    </citation>
    <scope>NUCLEOTIDE SEQUENCE [LARGE SCALE GENOMIC DNA]</scope>
    <source>
        <strain evidence="13 14">1P10ME</strain>
    </source>
</reference>
<dbReference type="CDD" id="cd00075">
    <property type="entry name" value="HATPase"/>
    <property type="match status" value="1"/>
</dbReference>
<name>A0A016QM30_9DEIO</name>
<dbReference type="PROSITE" id="PS50109">
    <property type="entry name" value="HIS_KIN"/>
    <property type="match status" value="1"/>
</dbReference>
<dbReference type="InterPro" id="IPR003660">
    <property type="entry name" value="HAMP_dom"/>
</dbReference>
<keyword evidence="8 10" id="KW-1133">Transmembrane helix</keyword>
<dbReference type="PATRIC" id="fig|1476583.3.peg.2755"/>
<dbReference type="SUPFAM" id="SSF47384">
    <property type="entry name" value="Homodimeric domain of signal transducing histidine kinase"/>
    <property type="match status" value="1"/>
</dbReference>
<keyword evidence="9" id="KW-0902">Two-component regulatory system</keyword>
<comment type="catalytic activity">
    <reaction evidence="1">
        <text>ATP + protein L-histidine = ADP + protein N-phospho-L-histidine.</text>
        <dbReference type="EC" id="2.7.13.3"/>
    </reaction>
</comment>
<sequence length="437" mass="46957">MKSGVLKLPAFSLRLKLTLGYALVFILASVLGAVLIYLVASTQLTRSLDTTLEETAAVALGNIGREDGALRFAADLNVRSELALELLNGQGQVTAQVGEKEDLKLGLPQAGFQTVQDWRVYSVPLEGGGWLRVLRPTDLLSGLLETLARVLVGAALLMIVLSCLGGYLLADRALKPIDQVALAAASIARRGAYRERVPVAPGGDELTRLSTTVNAMLDRLEGTIEHEKSFTRMAAHELRTPLTTLAGRVELLLDRPRDVAAYRAGLVQLQERIGALRALSEGLLSLARTDAPPLLERVELAGTALGVAEDLRPEFRAAGKILYLDVEESWVQAEPEGVRQAAVNLLQNALKYGGPQVTVRVRPGELSVADGGPGPRQEDWPRLLHPLERGPGVQGISGSGLGLAVVAALARRWQAELRPEWSERGFTVTLHFPEGTG</sequence>
<dbReference type="PROSITE" id="PS50885">
    <property type="entry name" value="HAMP"/>
    <property type="match status" value="1"/>
</dbReference>
<dbReference type="eggNOG" id="COG2205">
    <property type="taxonomic scope" value="Bacteria"/>
</dbReference>
<dbReference type="EMBL" id="JHAC01000045">
    <property type="protein sequence ID" value="EYB67205.1"/>
    <property type="molecule type" value="Genomic_DNA"/>
</dbReference>
<evidence type="ECO:0000256" key="1">
    <source>
        <dbReference type="ARBA" id="ARBA00000085"/>
    </source>
</evidence>
<gene>
    <name evidence="13" type="ORF">DEIPH_ctg047orf0007</name>
</gene>
<dbReference type="InterPro" id="IPR036097">
    <property type="entry name" value="HisK_dim/P_sf"/>
</dbReference>
<evidence type="ECO:0000256" key="5">
    <source>
        <dbReference type="ARBA" id="ARBA00022679"/>
    </source>
</evidence>
<evidence type="ECO:0000256" key="10">
    <source>
        <dbReference type="SAM" id="Phobius"/>
    </source>
</evidence>
<evidence type="ECO:0000313" key="14">
    <source>
        <dbReference type="Proteomes" id="UP000020492"/>
    </source>
</evidence>
<keyword evidence="7 13" id="KW-0418">Kinase</keyword>
<evidence type="ECO:0000259" key="12">
    <source>
        <dbReference type="PROSITE" id="PS50885"/>
    </source>
</evidence>
<dbReference type="Pfam" id="PF00512">
    <property type="entry name" value="HisKA"/>
    <property type="match status" value="1"/>
</dbReference>
<dbReference type="AlphaFoldDB" id="A0A016QM30"/>
<dbReference type="EC" id="2.7.13.3" evidence="3"/>
<evidence type="ECO:0000256" key="6">
    <source>
        <dbReference type="ARBA" id="ARBA00022692"/>
    </source>
</evidence>
<evidence type="ECO:0000256" key="2">
    <source>
        <dbReference type="ARBA" id="ARBA00004370"/>
    </source>
</evidence>
<dbReference type="InterPro" id="IPR036890">
    <property type="entry name" value="HATPase_C_sf"/>
</dbReference>
<feature type="transmembrane region" description="Helical" evidence="10">
    <location>
        <begin position="21"/>
        <end position="40"/>
    </location>
</feature>
<dbReference type="STRING" id="1476583.DEIPH_ctg047orf0007"/>
<keyword evidence="14" id="KW-1185">Reference proteome</keyword>
<keyword evidence="5" id="KW-0808">Transferase</keyword>
<organism evidence="13 14">
    <name type="scientific">Deinococcus phoenicis</name>
    <dbReference type="NCBI Taxonomy" id="1476583"/>
    <lineage>
        <taxon>Bacteria</taxon>
        <taxon>Thermotogati</taxon>
        <taxon>Deinococcota</taxon>
        <taxon>Deinococci</taxon>
        <taxon>Deinococcales</taxon>
        <taxon>Deinococcaceae</taxon>
        <taxon>Deinococcus</taxon>
    </lineage>
</organism>
<dbReference type="CDD" id="cd00082">
    <property type="entry name" value="HisKA"/>
    <property type="match status" value="1"/>
</dbReference>
<dbReference type="GO" id="GO:0000155">
    <property type="term" value="F:phosphorelay sensor kinase activity"/>
    <property type="evidence" value="ECO:0007669"/>
    <property type="project" value="InterPro"/>
</dbReference>
<protein>
    <recommendedName>
        <fullName evidence="3">histidine kinase</fullName>
        <ecNumber evidence="3">2.7.13.3</ecNumber>
    </recommendedName>
</protein>
<dbReference type="CDD" id="cd06225">
    <property type="entry name" value="HAMP"/>
    <property type="match status" value="1"/>
</dbReference>
<keyword evidence="10" id="KW-0472">Membrane</keyword>
<keyword evidence="4" id="KW-0597">Phosphoprotein</keyword>
<dbReference type="SMART" id="SM00387">
    <property type="entry name" value="HATPase_c"/>
    <property type="match status" value="1"/>
</dbReference>
<evidence type="ECO:0000256" key="8">
    <source>
        <dbReference type="ARBA" id="ARBA00022989"/>
    </source>
</evidence>
<dbReference type="InterPro" id="IPR005467">
    <property type="entry name" value="His_kinase_dom"/>
</dbReference>
<evidence type="ECO:0000256" key="4">
    <source>
        <dbReference type="ARBA" id="ARBA00022553"/>
    </source>
</evidence>
<keyword evidence="6 10" id="KW-0812">Transmembrane</keyword>
<feature type="transmembrane region" description="Helical" evidence="10">
    <location>
        <begin position="147"/>
        <end position="170"/>
    </location>
</feature>
<accession>A0A016QM30</accession>
<evidence type="ECO:0000259" key="11">
    <source>
        <dbReference type="PROSITE" id="PS50109"/>
    </source>
</evidence>
<dbReference type="Gene3D" id="1.10.287.130">
    <property type="match status" value="1"/>
</dbReference>
<dbReference type="PANTHER" id="PTHR45436:SF5">
    <property type="entry name" value="SENSOR HISTIDINE KINASE TRCS"/>
    <property type="match status" value="1"/>
</dbReference>
<proteinExistence type="predicted"/>
<dbReference type="Pfam" id="PF02518">
    <property type="entry name" value="HATPase_c"/>
    <property type="match status" value="1"/>
</dbReference>
<dbReference type="InterPro" id="IPR003661">
    <property type="entry name" value="HisK_dim/P_dom"/>
</dbReference>
<comment type="subcellular location">
    <subcellularLocation>
        <location evidence="2">Membrane</location>
    </subcellularLocation>
</comment>
<evidence type="ECO:0000256" key="9">
    <source>
        <dbReference type="ARBA" id="ARBA00023012"/>
    </source>
</evidence>
<dbReference type="Gene3D" id="3.30.565.10">
    <property type="entry name" value="Histidine kinase-like ATPase, C-terminal domain"/>
    <property type="match status" value="1"/>
</dbReference>
<dbReference type="SUPFAM" id="SSF158472">
    <property type="entry name" value="HAMP domain-like"/>
    <property type="match status" value="1"/>
</dbReference>
<dbReference type="PANTHER" id="PTHR45436">
    <property type="entry name" value="SENSOR HISTIDINE KINASE YKOH"/>
    <property type="match status" value="1"/>
</dbReference>
<dbReference type="Pfam" id="PF00672">
    <property type="entry name" value="HAMP"/>
    <property type="match status" value="1"/>
</dbReference>
<dbReference type="Proteomes" id="UP000020492">
    <property type="component" value="Unassembled WGS sequence"/>
</dbReference>
<feature type="domain" description="Histidine kinase" evidence="11">
    <location>
        <begin position="233"/>
        <end position="436"/>
    </location>
</feature>
<feature type="domain" description="HAMP" evidence="12">
    <location>
        <begin position="171"/>
        <end position="225"/>
    </location>
</feature>
<dbReference type="SMART" id="SM00304">
    <property type="entry name" value="HAMP"/>
    <property type="match status" value="1"/>
</dbReference>